<evidence type="ECO:0000259" key="10">
    <source>
        <dbReference type="PROSITE" id="PS51755"/>
    </source>
</evidence>
<comment type="caution">
    <text evidence="12">The sequence shown here is derived from an EMBL/GenBank/DDBJ whole genome shotgun (WGS) entry which is preliminary data.</text>
</comment>
<keyword evidence="6" id="KW-0804">Transcription</keyword>
<dbReference type="Proteomes" id="UP000319578">
    <property type="component" value="Unassembled WGS sequence"/>
</dbReference>
<dbReference type="InterPro" id="IPR039420">
    <property type="entry name" value="WalR-like"/>
</dbReference>
<organism evidence="12 13">
    <name type="scientific">Brevibacillus reuszeri</name>
    <dbReference type="NCBI Taxonomy" id="54915"/>
    <lineage>
        <taxon>Bacteria</taxon>
        <taxon>Bacillati</taxon>
        <taxon>Bacillota</taxon>
        <taxon>Bacilli</taxon>
        <taxon>Bacillales</taxon>
        <taxon>Paenibacillaceae</taxon>
        <taxon>Brevibacillus</taxon>
    </lineage>
</organism>
<evidence type="ECO:0000256" key="5">
    <source>
        <dbReference type="ARBA" id="ARBA00023125"/>
    </source>
</evidence>
<dbReference type="OrthoDB" id="9790442at2"/>
<accession>A0A0K9YM04</accession>
<dbReference type="Pfam" id="PF00486">
    <property type="entry name" value="Trans_reg_C"/>
    <property type="match status" value="1"/>
</dbReference>
<dbReference type="GO" id="GO:0000156">
    <property type="term" value="F:phosphorelay response regulator activity"/>
    <property type="evidence" value="ECO:0007669"/>
    <property type="project" value="TreeGrafter"/>
</dbReference>
<proteinExistence type="predicted"/>
<dbReference type="GO" id="GO:0000976">
    <property type="term" value="F:transcription cis-regulatory region binding"/>
    <property type="evidence" value="ECO:0007669"/>
    <property type="project" value="TreeGrafter"/>
</dbReference>
<dbReference type="InterPro" id="IPR001867">
    <property type="entry name" value="OmpR/PhoB-type_DNA-bd"/>
</dbReference>
<dbReference type="InterPro" id="IPR011006">
    <property type="entry name" value="CheY-like_superfamily"/>
</dbReference>
<dbReference type="FunFam" id="3.40.50.2300:FF:000001">
    <property type="entry name" value="DNA-binding response regulator PhoB"/>
    <property type="match status" value="1"/>
</dbReference>
<evidence type="ECO:0000259" key="9">
    <source>
        <dbReference type="PROSITE" id="PS50110"/>
    </source>
</evidence>
<evidence type="ECO:0000256" key="3">
    <source>
        <dbReference type="ARBA" id="ARBA00023012"/>
    </source>
</evidence>
<dbReference type="Gene3D" id="3.40.50.2300">
    <property type="match status" value="1"/>
</dbReference>
<dbReference type="GO" id="GO:0005829">
    <property type="term" value="C:cytosol"/>
    <property type="evidence" value="ECO:0007669"/>
    <property type="project" value="TreeGrafter"/>
</dbReference>
<dbReference type="CDD" id="cd00383">
    <property type="entry name" value="trans_reg_C"/>
    <property type="match status" value="1"/>
</dbReference>
<keyword evidence="4" id="KW-0805">Transcription regulation</keyword>
<dbReference type="SMART" id="SM00448">
    <property type="entry name" value="REC"/>
    <property type="match status" value="1"/>
</dbReference>
<dbReference type="Proteomes" id="UP000036834">
    <property type="component" value="Unassembled WGS sequence"/>
</dbReference>
<evidence type="ECO:0000256" key="1">
    <source>
        <dbReference type="ARBA" id="ARBA00004496"/>
    </source>
</evidence>
<keyword evidence="3" id="KW-0902">Two-component regulatory system</keyword>
<reference evidence="12" key="2">
    <citation type="submission" date="2015-07" db="EMBL/GenBank/DDBJ databases">
        <title>MeaNS - Measles Nucleotide Surveillance Program.</title>
        <authorList>
            <person name="Tran T."/>
            <person name="Druce J."/>
        </authorList>
    </citation>
    <scope>NUCLEOTIDE SEQUENCE</scope>
    <source>
        <strain evidence="12">DSM 9887</strain>
    </source>
</reference>
<feature type="DNA-binding region" description="OmpR/PhoB-type" evidence="8">
    <location>
        <begin position="136"/>
        <end position="236"/>
    </location>
</feature>
<dbReference type="RefSeq" id="WP_049741727.1">
    <property type="nucleotide sequence ID" value="NZ_BJON01000009.1"/>
</dbReference>
<dbReference type="EMBL" id="BJON01000009">
    <property type="protein sequence ID" value="GED68973.1"/>
    <property type="molecule type" value="Genomic_DNA"/>
</dbReference>
<dbReference type="InterPro" id="IPR036388">
    <property type="entry name" value="WH-like_DNA-bd_sf"/>
</dbReference>
<name>A0A0K9YM04_9BACL</name>
<evidence type="ECO:0000313" key="12">
    <source>
        <dbReference type="EMBL" id="KNB69696.1"/>
    </source>
</evidence>
<evidence type="ECO:0000313" key="11">
    <source>
        <dbReference type="EMBL" id="GED68973.1"/>
    </source>
</evidence>
<evidence type="ECO:0000256" key="2">
    <source>
        <dbReference type="ARBA" id="ARBA00022553"/>
    </source>
</evidence>
<dbReference type="STRING" id="54915.ADS79_28005"/>
<feature type="domain" description="OmpR/PhoB-type" evidence="10">
    <location>
        <begin position="136"/>
        <end position="236"/>
    </location>
</feature>
<keyword evidence="5 8" id="KW-0238">DNA-binding</keyword>
<gene>
    <name evidence="12" type="ORF">ADS79_28005</name>
    <name evidence="11" type="ORF">BRE01_26750</name>
</gene>
<feature type="domain" description="Response regulatory" evidence="9">
    <location>
        <begin position="6"/>
        <end position="119"/>
    </location>
</feature>
<dbReference type="PROSITE" id="PS50110">
    <property type="entry name" value="RESPONSE_REGULATORY"/>
    <property type="match status" value="1"/>
</dbReference>
<dbReference type="InterPro" id="IPR001789">
    <property type="entry name" value="Sig_transdc_resp-reg_receiver"/>
</dbReference>
<dbReference type="FunFam" id="1.10.10.10:FF:000018">
    <property type="entry name" value="DNA-binding response regulator ResD"/>
    <property type="match status" value="1"/>
</dbReference>
<dbReference type="SMART" id="SM00862">
    <property type="entry name" value="Trans_reg_C"/>
    <property type="match status" value="1"/>
</dbReference>
<dbReference type="GO" id="GO:0006355">
    <property type="term" value="P:regulation of DNA-templated transcription"/>
    <property type="evidence" value="ECO:0007669"/>
    <property type="project" value="InterPro"/>
</dbReference>
<evidence type="ECO:0000256" key="4">
    <source>
        <dbReference type="ARBA" id="ARBA00023015"/>
    </source>
</evidence>
<feature type="modified residue" description="4-aspartylphosphate" evidence="7">
    <location>
        <position position="55"/>
    </location>
</feature>
<reference evidence="13" key="1">
    <citation type="submission" date="2015-07" db="EMBL/GenBank/DDBJ databases">
        <title>Genome sequencing project for genomic taxonomy and phylogenomics of Bacillus-like bacteria.</title>
        <authorList>
            <person name="Liu B."/>
            <person name="Wang J."/>
            <person name="Zhu Y."/>
            <person name="Liu G."/>
            <person name="Chen Q."/>
            <person name="Chen Z."/>
            <person name="Lan J."/>
            <person name="Che J."/>
            <person name="Ge C."/>
            <person name="Shi H."/>
            <person name="Pan Z."/>
            <person name="Liu X."/>
        </authorList>
    </citation>
    <scope>NUCLEOTIDE SEQUENCE [LARGE SCALE GENOMIC DNA]</scope>
    <source>
        <strain evidence="13">DSM 9887</strain>
    </source>
</reference>
<dbReference type="GO" id="GO:0032993">
    <property type="term" value="C:protein-DNA complex"/>
    <property type="evidence" value="ECO:0007669"/>
    <property type="project" value="TreeGrafter"/>
</dbReference>
<dbReference type="PROSITE" id="PS51755">
    <property type="entry name" value="OMPR_PHOB"/>
    <property type="match status" value="1"/>
</dbReference>
<evidence type="ECO:0000256" key="8">
    <source>
        <dbReference type="PROSITE-ProRule" id="PRU01091"/>
    </source>
</evidence>
<dbReference type="PATRIC" id="fig|54915.3.peg.4797"/>
<dbReference type="PANTHER" id="PTHR48111:SF40">
    <property type="entry name" value="PHOSPHATE REGULON TRANSCRIPTIONAL REGULATORY PROTEIN PHOB"/>
    <property type="match status" value="1"/>
</dbReference>
<evidence type="ECO:0000313" key="14">
    <source>
        <dbReference type="Proteomes" id="UP000319578"/>
    </source>
</evidence>
<evidence type="ECO:0000256" key="7">
    <source>
        <dbReference type="PROSITE-ProRule" id="PRU00169"/>
    </source>
</evidence>
<sequence>MADGVKVLLVEDDPEIGRIVRDHLRRQNYDVTWASSGAEGWEDFQAQPYDLVLVDLMLPEMDGFTVCKHIRLTSHVPILIMSARHEDEAKVRGLDLGADDYVTKPFSLTELSARITSHLRRYRRYKNDDAPARIEENRLEFAGGLTIDSEKKEVCLNNIPVALTPKELGLLLLLAEHPHRLFTKQELYEHIWGQSDLEGNGTVTVHVKSLRKKLQDDKRDSRFIQTVWGSGYRFVGEAIS</sequence>
<keyword evidence="14" id="KW-1185">Reference proteome</keyword>
<dbReference type="Pfam" id="PF00072">
    <property type="entry name" value="Response_reg"/>
    <property type="match status" value="1"/>
</dbReference>
<dbReference type="Gene3D" id="1.10.10.10">
    <property type="entry name" value="Winged helix-like DNA-binding domain superfamily/Winged helix DNA-binding domain"/>
    <property type="match status" value="1"/>
</dbReference>
<dbReference type="AlphaFoldDB" id="A0A0K9YM04"/>
<keyword evidence="2 7" id="KW-0597">Phosphoprotein</keyword>
<evidence type="ECO:0000313" key="13">
    <source>
        <dbReference type="Proteomes" id="UP000036834"/>
    </source>
</evidence>
<dbReference type="CDD" id="cd17574">
    <property type="entry name" value="REC_OmpR"/>
    <property type="match status" value="1"/>
</dbReference>
<reference evidence="11 14" key="3">
    <citation type="submission" date="2019-06" db="EMBL/GenBank/DDBJ databases">
        <title>Whole genome shotgun sequence of Brevibacillus reuszeri NBRC 15719.</title>
        <authorList>
            <person name="Hosoyama A."/>
            <person name="Uohara A."/>
            <person name="Ohji S."/>
            <person name="Ichikawa N."/>
        </authorList>
    </citation>
    <scope>NUCLEOTIDE SEQUENCE [LARGE SCALE GENOMIC DNA]</scope>
    <source>
        <strain evidence="11 14">NBRC 15719</strain>
    </source>
</reference>
<evidence type="ECO:0000256" key="6">
    <source>
        <dbReference type="ARBA" id="ARBA00023163"/>
    </source>
</evidence>
<dbReference type="PANTHER" id="PTHR48111">
    <property type="entry name" value="REGULATOR OF RPOS"/>
    <property type="match status" value="1"/>
</dbReference>
<dbReference type="SUPFAM" id="SSF52172">
    <property type="entry name" value="CheY-like"/>
    <property type="match status" value="1"/>
</dbReference>
<comment type="subcellular location">
    <subcellularLocation>
        <location evidence="1">Cytoplasm</location>
    </subcellularLocation>
</comment>
<dbReference type="Gene3D" id="6.10.250.690">
    <property type="match status" value="1"/>
</dbReference>
<dbReference type="EMBL" id="LGIQ01000011">
    <property type="protein sequence ID" value="KNB69696.1"/>
    <property type="molecule type" value="Genomic_DNA"/>
</dbReference>
<protein>
    <submittedName>
        <fullName evidence="11 12">Regulator</fullName>
    </submittedName>
</protein>